<keyword evidence="2" id="KW-1185">Reference proteome</keyword>
<reference evidence="2" key="2">
    <citation type="submission" date="2009-11" db="EMBL/GenBank/DDBJ databases">
        <title>The Genome Sequence of Allomyces macrogynus strain ATCC 38327.</title>
        <authorList>
            <consortium name="The Broad Institute Genome Sequencing Platform"/>
            <person name="Russ C."/>
            <person name="Cuomo C."/>
            <person name="Shea T."/>
            <person name="Young S.K."/>
            <person name="Zeng Q."/>
            <person name="Koehrsen M."/>
            <person name="Haas B."/>
            <person name="Borodovsky M."/>
            <person name="Guigo R."/>
            <person name="Alvarado L."/>
            <person name="Berlin A."/>
            <person name="Borenstein D."/>
            <person name="Chen Z."/>
            <person name="Engels R."/>
            <person name="Freedman E."/>
            <person name="Gellesch M."/>
            <person name="Goldberg J."/>
            <person name="Griggs A."/>
            <person name="Gujja S."/>
            <person name="Heiman D."/>
            <person name="Hepburn T."/>
            <person name="Howarth C."/>
            <person name="Jen D."/>
            <person name="Larson L."/>
            <person name="Lewis B."/>
            <person name="Mehta T."/>
            <person name="Park D."/>
            <person name="Pearson M."/>
            <person name="Roberts A."/>
            <person name="Saif S."/>
            <person name="Shenoy N."/>
            <person name="Sisk P."/>
            <person name="Stolte C."/>
            <person name="Sykes S."/>
            <person name="Walk T."/>
            <person name="White J."/>
            <person name="Yandava C."/>
            <person name="Burger G."/>
            <person name="Gray M.W."/>
            <person name="Holland P.W.H."/>
            <person name="King N."/>
            <person name="Lang F.B.F."/>
            <person name="Roger A.J."/>
            <person name="Ruiz-Trillo I."/>
            <person name="Lander E."/>
            <person name="Nusbaum C."/>
        </authorList>
    </citation>
    <scope>NUCLEOTIDE SEQUENCE [LARGE SCALE GENOMIC DNA]</scope>
    <source>
        <strain evidence="2">ATCC 38327</strain>
    </source>
</reference>
<sequence length="687" mass="74314">MSAAAIASAVPVDLVPTLADDSRATVDVAVALKDEALASHVAVLKAGKNGDEVSKDALYKLVDVIGTKTAEFVSRDLLLAHTLLLSYFHHQLRDGDNEAKDLAFLCAAETRYLAYLDAVAKAAAKDKSLVDALPLPPMDVAMFLHSHMLSPLRFADDMARRYGPTFVGLSLPLVRLAKVAMGASKDDLEAGRVFWAKHLPANMPYNFTPADVDEIKAVGRVSCPLCKSELVVSVAEYAALRLHGKAHVCTSCAGNFTAEHMAVCRFLTMVMNAPLARIAGMQSHPKTRLPMSLHPANMADLAMLFDKGEWAKYGAALPQLATWADVENTVMAPIMKASADSLNLPGNRRRFAMVIHAHQDVTTGPWAMDMVRAVRRQRRFSANIARFVQSGMGGVYHFHTKALVQYPKFLAMIVAHPGTSIVPTPEIDLAWHTHQLSPLVYAMHGCALMGCILNHDDSDDAETKAVIADGAKETEELWMHDFGEDYFNLHLPCSDGAKYQATETAFINHVARAAYTTQHADCRSCRGGSKAAAMTPDADVSGFCRMCVPDWTANKANGANDVSGFCRMCVPDWTANKANGANDVSGFCRMCVPDWTASKANGANDASGFCRMCVPDWTASKANGANDASGFCRMCVPDWTANKANGANDVSGFCRMCVPDWTASKANGANDMSGFCRMCVPDWNADE</sequence>
<dbReference type="EMBL" id="GG745349">
    <property type="protein sequence ID" value="KNE66162.1"/>
    <property type="molecule type" value="Genomic_DNA"/>
</dbReference>
<dbReference type="InterPro" id="IPR009836">
    <property type="entry name" value="GRDP-like"/>
</dbReference>
<name>A0A0L0SUG8_ALLM3</name>
<dbReference type="PANTHER" id="PTHR34365:SF7">
    <property type="entry name" value="GLYCINE-RICH DOMAIN-CONTAINING PROTEIN 1"/>
    <property type="match status" value="1"/>
</dbReference>
<dbReference type="eggNOG" id="ENOG502QRQZ">
    <property type="taxonomic scope" value="Eukaryota"/>
</dbReference>
<dbReference type="STRING" id="578462.A0A0L0SUG8"/>
<dbReference type="Pfam" id="PF07173">
    <property type="entry name" value="GRDP-like"/>
    <property type="match status" value="1"/>
</dbReference>
<protein>
    <submittedName>
        <fullName evidence="1">Uncharacterized protein</fullName>
    </submittedName>
</protein>
<proteinExistence type="predicted"/>
<dbReference type="PANTHER" id="PTHR34365">
    <property type="entry name" value="ENOLASE (DUF1399)"/>
    <property type="match status" value="1"/>
</dbReference>
<reference evidence="1 2" key="1">
    <citation type="submission" date="2009-11" db="EMBL/GenBank/DDBJ databases">
        <title>Annotation of Allomyces macrogynus ATCC 38327.</title>
        <authorList>
            <consortium name="The Broad Institute Genome Sequencing Platform"/>
            <person name="Russ C."/>
            <person name="Cuomo C."/>
            <person name="Burger G."/>
            <person name="Gray M.W."/>
            <person name="Holland P.W.H."/>
            <person name="King N."/>
            <person name="Lang F.B.F."/>
            <person name="Roger A.J."/>
            <person name="Ruiz-Trillo I."/>
            <person name="Young S.K."/>
            <person name="Zeng Q."/>
            <person name="Gargeya S."/>
            <person name="Fitzgerald M."/>
            <person name="Haas B."/>
            <person name="Abouelleil A."/>
            <person name="Alvarado L."/>
            <person name="Arachchi H.M."/>
            <person name="Berlin A."/>
            <person name="Chapman S.B."/>
            <person name="Gearin G."/>
            <person name="Goldberg J."/>
            <person name="Griggs A."/>
            <person name="Gujja S."/>
            <person name="Hansen M."/>
            <person name="Heiman D."/>
            <person name="Howarth C."/>
            <person name="Larimer J."/>
            <person name="Lui A."/>
            <person name="MacDonald P.J.P."/>
            <person name="McCowen C."/>
            <person name="Montmayeur A."/>
            <person name="Murphy C."/>
            <person name="Neiman D."/>
            <person name="Pearson M."/>
            <person name="Priest M."/>
            <person name="Roberts A."/>
            <person name="Saif S."/>
            <person name="Shea T."/>
            <person name="Sisk P."/>
            <person name="Stolte C."/>
            <person name="Sykes S."/>
            <person name="Wortman J."/>
            <person name="Nusbaum C."/>
            <person name="Birren B."/>
        </authorList>
    </citation>
    <scope>NUCLEOTIDE SEQUENCE [LARGE SCALE GENOMIC DNA]</scope>
    <source>
        <strain evidence="1 2">ATCC 38327</strain>
    </source>
</reference>
<accession>A0A0L0SUG8</accession>
<dbReference type="AlphaFoldDB" id="A0A0L0SUG8"/>
<gene>
    <name evidence="1" type="ORF">AMAG_10412</name>
</gene>
<organism evidence="1 2">
    <name type="scientific">Allomyces macrogynus (strain ATCC 38327)</name>
    <name type="common">Allomyces javanicus var. macrogynus</name>
    <dbReference type="NCBI Taxonomy" id="578462"/>
    <lineage>
        <taxon>Eukaryota</taxon>
        <taxon>Fungi</taxon>
        <taxon>Fungi incertae sedis</taxon>
        <taxon>Blastocladiomycota</taxon>
        <taxon>Blastocladiomycetes</taxon>
        <taxon>Blastocladiales</taxon>
        <taxon>Blastocladiaceae</taxon>
        <taxon>Allomyces</taxon>
    </lineage>
</organism>
<evidence type="ECO:0000313" key="1">
    <source>
        <dbReference type="EMBL" id="KNE66162.1"/>
    </source>
</evidence>
<dbReference type="OrthoDB" id="2684236at2759"/>
<dbReference type="Proteomes" id="UP000054350">
    <property type="component" value="Unassembled WGS sequence"/>
</dbReference>
<dbReference type="VEuPathDB" id="FungiDB:AMAG_10412"/>
<evidence type="ECO:0000313" key="2">
    <source>
        <dbReference type="Proteomes" id="UP000054350"/>
    </source>
</evidence>